<evidence type="ECO:0000313" key="7">
    <source>
        <dbReference type="Proteomes" id="UP001487740"/>
    </source>
</evidence>
<reference evidence="6 7" key="1">
    <citation type="submission" date="2023-03" db="EMBL/GenBank/DDBJ databases">
        <title>High-quality genome of Scylla paramamosain provides insights in environmental adaptation.</title>
        <authorList>
            <person name="Zhang L."/>
        </authorList>
    </citation>
    <scope>NUCLEOTIDE SEQUENCE [LARGE SCALE GENOMIC DNA]</scope>
    <source>
        <strain evidence="6">LZ_2023a</strain>
        <tissue evidence="6">Muscle</tissue>
    </source>
</reference>
<dbReference type="PANTHER" id="PTHR44889">
    <property type="entry name" value="INACTIVE HYDROXYSTEROID DEHYDROGENASE-LIKE PROTEIN 1"/>
    <property type="match status" value="1"/>
</dbReference>
<keyword evidence="2" id="KW-0521">NADP</keyword>
<comment type="caution">
    <text evidence="6">The sequence shown here is derived from an EMBL/GenBank/DDBJ whole genome shotgun (WGS) entry which is preliminary data.</text>
</comment>
<dbReference type="PANTHER" id="PTHR44889:SF1">
    <property type="entry name" value="INACTIVE HYDROXYSTEROID DEHYDROGENASE-LIKE PROTEIN 1"/>
    <property type="match status" value="1"/>
</dbReference>
<accession>A0AAW0TPH7</accession>
<dbReference type="PIRSF" id="PIRSF000126">
    <property type="entry name" value="11-beta-HSD1"/>
    <property type="match status" value="1"/>
</dbReference>
<dbReference type="Proteomes" id="UP001487740">
    <property type="component" value="Unassembled WGS sequence"/>
</dbReference>
<dbReference type="GO" id="GO:0005739">
    <property type="term" value="C:mitochondrion"/>
    <property type="evidence" value="ECO:0007669"/>
    <property type="project" value="UniProtKB-SubCell"/>
</dbReference>
<name>A0AAW0TPH7_SCYPA</name>
<feature type="transmembrane region" description="Helical" evidence="5">
    <location>
        <begin position="15"/>
        <end position="37"/>
    </location>
</feature>
<dbReference type="Pfam" id="PF00106">
    <property type="entry name" value="adh_short"/>
    <property type="match status" value="1"/>
</dbReference>
<dbReference type="PRINTS" id="PR00080">
    <property type="entry name" value="SDRFAMILY"/>
</dbReference>
<dbReference type="FunFam" id="3.40.50.720:FF:000137">
    <property type="entry name" value="Hydroxysteroid (17-beta) dehydrogenase 3"/>
    <property type="match status" value="1"/>
</dbReference>
<sequence length="330" mass="36585">MGCDALLPGLGDFEYVITVVGLLTVIKFVAQILWAVGTGVRAYFWSRLWQKQLVETYGKWAVVTGSTDGIGKEYAKELAKRGMNLVLISRSMDKLQKVSTEIVQEFGVETEVVQADFMNGRPIYEDIAKHLQDKDIGVLVNNVGVMLSHPMEFELASEKDIWSHVNVNVASVPAMSKLVLPGMLSRGRGAVINLASIAGFHPIPLMGIYSATKAFVDYFSQAMEWEYRGSGITVQTLTPSYVSTNMTKFSELVHKPGLFIPTAATYAASAIHTLGYAGRTAGYWAHCIQTYLVENFVNSWMFMLGNYLWNSLLLRTMKKNQACTVCFLSS</sequence>
<dbReference type="EMBL" id="JARAKH010000028">
    <property type="protein sequence ID" value="KAK8388537.1"/>
    <property type="molecule type" value="Genomic_DNA"/>
</dbReference>
<evidence type="ECO:0000256" key="3">
    <source>
        <dbReference type="ARBA" id="ARBA00023128"/>
    </source>
</evidence>
<keyword evidence="7" id="KW-1185">Reference proteome</keyword>
<evidence type="ECO:0000256" key="4">
    <source>
        <dbReference type="ARBA" id="ARBA00038261"/>
    </source>
</evidence>
<evidence type="ECO:0000256" key="2">
    <source>
        <dbReference type="ARBA" id="ARBA00022857"/>
    </source>
</evidence>
<dbReference type="Gene3D" id="3.40.50.720">
    <property type="entry name" value="NAD(P)-binding Rossmann-like Domain"/>
    <property type="match status" value="1"/>
</dbReference>
<dbReference type="InterPro" id="IPR052149">
    <property type="entry name" value="17-beta-HSD3-like"/>
</dbReference>
<organism evidence="6 7">
    <name type="scientific">Scylla paramamosain</name>
    <name type="common">Mud crab</name>
    <dbReference type="NCBI Taxonomy" id="85552"/>
    <lineage>
        <taxon>Eukaryota</taxon>
        <taxon>Metazoa</taxon>
        <taxon>Ecdysozoa</taxon>
        <taxon>Arthropoda</taxon>
        <taxon>Crustacea</taxon>
        <taxon>Multicrustacea</taxon>
        <taxon>Malacostraca</taxon>
        <taxon>Eumalacostraca</taxon>
        <taxon>Eucarida</taxon>
        <taxon>Decapoda</taxon>
        <taxon>Pleocyemata</taxon>
        <taxon>Brachyura</taxon>
        <taxon>Eubrachyura</taxon>
        <taxon>Portunoidea</taxon>
        <taxon>Portunidae</taxon>
        <taxon>Portuninae</taxon>
        <taxon>Scylla</taxon>
    </lineage>
</organism>
<evidence type="ECO:0000256" key="5">
    <source>
        <dbReference type="SAM" id="Phobius"/>
    </source>
</evidence>
<evidence type="ECO:0000313" key="6">
    <source>
        <dbReference type="EMBL" id="KAK8388537.1"/>
    </source>
</evidence>
<keyword evidence="5" id="KW-0472">Membrane</keyword>
<comment type="similarity">
    <text evidence="4">Belongs to the short-chain dehydrogenases/reductases (SDR) family. 17-beta-HSD 3 subfamily.</text>
</comment>
<evidence type="ECO:0008006" key="8">
    <source>
        <dbReference type="Google" id="ProtNLM"/>
    </source>
</evidence>
<dbReference type="InterPro" id="IPR036291">
    <property type="entry name" value="NAD(P)-bd_dom_sf"/>
</dbReference>
<dbReference type="AlphaFoldDB" id="A0AAW0TPH7"/>
<keyword evidence="5" id="KW-1133">Transmembrane helix</keyword>
<keyword evidence="5" id="KW-0812">Transmembrane</keyword>
<dbReference type="PRINTS" id="PR00081">
    <property type="entry name" value="GDHRDH"/>
</dbReference>
<keyword evidence="3" id="KW-0496">Mitochondrion</keyword>
<comment type="subcellular location">
    <subcellularLocation>
        <location evidence="1">Mitochondrion</location>
    </subcellularLocation>
</comment>
<gene>
    <name evidence="6" type="ORF">O3P69_020489</name>
</gene>
<dbReference type="SUPFAM" id="SSF51735">
    <property type="entry name" value="NAD(P)-binding Rossmann-fold domains"/>
    <property type="match status" value="1"/>
</dbReference>
<dbReference type="CDD" id="cd05356">
    <property type="entry name" value="17beta-HSD1_like_SDR_c"/>
    <property type="match status" value="1"/>
</dbReference>
<dbReference type="InterPro" id="IPR002347">
    <property type="entry name" value="SDR_fam"/>
</dbReference>
<protein>
    <recommendedName>
        <fullName evidence="8">Inactive hydroxysteroid dehydrogenase-like protein 1</fullName>
    </recommendedName>
</protein>
<evidence type="ECO:0000256" key="1">
    <source>
        <dbReference type="ARBA" id="ARBA00004173"/>
    </source>
</evidence>
<proteinExistence type="inferred from homology"/>